<dbReference type="EMBL" id="AP017424">
    <property type="protein sequence ID" value="BAU83351.1"/>
    <property type="molecule type" value="Genomic_DNA"/>
</dbReference>
<organism evidence="1 2">
    <name type="scientific">Streptomyces laurentii</name>
    <dbReference type="NCBI Taxonomy" id="39478"/>
    <lineage>
        <taxon>Bacteria</taxon>
        <taxon>Bacillati</taxon>
        <taxon>Actinomycetota</taxon>
        <taxon>Actinomycetes</taxon>
        <taxon>Kitasatosporales</taxon>
        <taxon>Streptomycetaceae</taxon>
        <taxon>Streptomyces</taxon>
    </lineage>
</organism>
<evidence type="ECO:0000313" key="2">
    <source>
        <dbReference type="Proteomes" id="UP000217676"/>
    </source>
</evidence>
<reference evidence="1 2" key="1">
    <citation type="journal article" date="2016" name="Genome Announc.">
        <title>Complete Genome Sequence of Thiostrepton-Producing Streptomyces laurentii ATCC 31255.</title>
        <authorList>
            <person name="Doi K."/>
            <person name="Fujino Y."/>
            <person name="Nagayoshi Y."/>
            <person name="Ohshima T."/>
            <person name="Ogata S."/>
        </authorList>
    </citation>
    <scope>NUCLEOTIDE SEQUENCE [LARGE SCALE GENOMIC DNA]</scope>
    <source>
        <strain evidence="1 2">ATCC 31255</strain>
    </source>
</reference>
<keyword evidence="2" id="KW-1185">Reference proteome</keyword>
<gene>
    <name evidence="1" type="ORF">SLA_2424</name>
</gene>
<sequence length="76" mass="7670">MLTTAFWQATAERAVRTAAQTLVAALGLNTAGILRADWGDGLSLAAGAAVLTVLTALATSGGTEGPGLTETVRDRQ</sequence>
<dbReference type="KEGG" id="slau:SLA_2424"/>
<name>A0A160NZB7_STRLU</name>
<evidence type="ECO:0000313" key="1">
    <source>
        <dbReference type="EMBL" id="BAU83351.1"/>
    </source>
</evidence>
<dbReference type="InterPro" id="IPR020109">
    <property type="entry name" value="Holin_r1t"/>
</dbReference>
<accession>A0A160NZB7</accession>
<evidence type="ECO:0008006" key="3">
    <source>
        <dbReference type="Google" id="ProtNLM"/>
    </source>
</evidence>
<dbReference type="Pfam" id="PF16945">
    <property type="entry name" value="Phage_r1t_holin"/>
    <property type="match status" value="1"/>
</dbReference>
<dbReference type="Proteomes" id="UP000217676">
    <property type="component" value="Chromosome"/>
</dbReference>
<protein>
    <recommendedName>
        <fullName evidence="3">Holin</fullName>
    </recommendedName>
</protein>
<dbReference type="AlphaFoldDB" id="A0A160NZB7"/>
<proteinExistence type="predicted"/>